<protein>
    <recommendedName>
        <fullName evidence="1">Actin-like protein N-terminal domain-containing protein</fullName>
    </recommendedName>
</protein>
<evidence type="ECO:0000313" key="2">
    <source>
        <dbReference type="EMBL" id="KZL93580.1"/>
    </source>
</evidence>
<dbReference type="PATRIC" id="fig|1121326.3.peg.582"/>
<dbReference type="InterPro" id="IPR043129">
    <property type="entry name" value="ATPase_NBD"/>
</dbReference>
<dbReference type="Pfam" id="PF17989">
    <property type="entry name" value="ALP_N"/>
    <property type="match status" value="1"/>
</dbReference>
<dbReference type="AlphaFoldDB" id="A0A168E275"/>
<dbReference type="STRING" id="1121326.CLMAG_06260"/>
<dbReference type="CDD" id="cd10227">
    <property type="entry name" value="ASKHA_NBD_ParM-like"/>
    <property type="match status" value="1"/>
</dbReference>
<evidence type="ECO:0000259" key="1">
    <source>
        <dbReference type="Pfam" id="PF17989"/>
    </source>
</evidence>
<accession>A0A168E275</accession>
<reference evidence="2 3" key="1">
    <citation type="submission" date="2016-04" db="EMBL/GenBank/DDBJ databases">
        <title>Genome sequence of Clostridium magnum DSM 2767.</title>
        <authorList>
            <person name="Poehlein A."/>
            <person name="Uhlig R."/>
            <person name="Fischer R."/>
            <person name="Bahl H."/>
            <person name="Daniel R."/>
        </authorList>
    </citation>
    <scope>NUCLEOTIDE SEQUENCE [LARGE SCALE GENOMIC DNA]</scope>
    <source>
        <strain evidence="2 3">DSM 2767</strain>
    </source>
</reference>
<dbReference type="EMBL" id="LWAE01000001">
    <property type="protein sequence ID" value="KZL93580.1"/>
    <property type="molecule type" value="Genomic_DNA"/>
</dbReference>
<feature type="domain" description="Actin-like protein N-terminal" evidence="1">
    <location>
        <begin position="10"/>
        <end position="138"/>
    </location>
</feature>
<organism evidence="2 3">
    <name type="scientific">Clostridium magnum DSM 2767</name>
    <dbReference type="NCBI Taxonomy" id="1121326"/>
    <lineage>
        <taxon>Bacteria</taxon>
        <taxon>Bacillati</taxon>
        <taxon>Bacillota</taxon>
        <taxon>Clostridia</taxon>
        <taxon>Eubacteriales</taxon>
        <taxon>Clostridiaceae</taxon>
        <taxon>Clostridium</taxon>
    </lineage>
</organism>
<dbReference type="Gene3D" id="3.30.420.40">
    <property type="match status" value="2"/>
</dbReference>
<dbReference type="Proteomes" id="UP000076603">
    <property type="component" value="Unassembled WGS sequence"/>
</dbReference>
<dbReference type="SUPFAM" id="SSF53067">
    <property type="entry name" value="Actin-like ATPase domain"/>
    <property type="match status" value="2"/>
</dbReference>
<sequence length="295" mass="33361">MSKEIKSTIIDLGNINVKFIGDNKGKFSSKITNDYQSYEEGFQRIEYNGTKTYIGIGELSREFNKADRDYMAQLLYGIGKANTADTTETNLTLLLPIIQMKNKAKLVAALKEKTFNFKFNREDRSIKINDLLVLPEGYASYYSLDIEDRKGDVCILDIGSRTINICVLENGKIAKTNTIKLGSFDFYSKIKAIENAKGEDFTEEDVQRLIDNGLIKIESKQYIEFLGDILNLVKPYVNLKTYNTIFTGGTSLMLKDYITKLPLSKFKIHQNAETSNVDGALEAAKKVWSNGNKQQ</sequence>
<evidence type="ECO:0000313" key="3">
    <source>
        <dbReference type="Proteomes" id="UP000076603"/>
    </source>
</evidence>
<dbReference type="InterPro" id="IPR040607">
    <property type="entry name" value="ALP_N"/>
</dbReference>
<dbReference type="RefSeq" id="WP_066617791.1">
    <property type="nucleotide sequence ID" value="NZ_FQXL01000031.1"/>
</dbReference>
<comment type="caution">
    <text evidence="2">The sequence shown here is derived from an EMBL/GenBank/DDBJ whole genome shotgun (WGS) entry which is preliminary data.</text>
</comment>
<name>A0A168E275_9CLOT</name>
<keyword evidence="3" id="KW-1185">Reference proteome</keyword>
<proteinExistence type="predicted"/>
<gene>
    <name evidence="2" type="ORF">CLMAG_06260</name>
</gene>